<organism evidence="1 2">
    <name type="scientific">Jiangella alkaliphila</name>
    <dbReference type="NCBI Taxonomy" id="419479"/>
    <lineage>
        <taxon>Bacteria</taxon>
        <taxon>Bacillati</taxon>
        <taxon>Actinomycetota</taxon>
        <taxon>Actinomycetes</taxon>
        <taxon>Jiangellales</taxon>
        <taxon>Jiangellaceae</taxon>
        <taxon>Jiangella</taxon>
    </lineage>
</organism>
<dbReference type="AlphaFoldDB" id="A0A1H2L8E6"/>
<protein>
    <submittedName>
        <fullName evidence="1">Uncharacterized protein</fullName>
    </submittedName>
</protein>
<evidence type="ECO:0000313" key="2">
    <source>
        <dbReference type="Proteomes" id="UP000182977"/>
    </source>
</evidence>
<dbReference type="Proteomes" id="UP000182977">
    <property type="component" value="Chromosome I"/>
</dbReference>
<proteinExistence type="predicted"/>
<accession>A0A1H2L8E6</accession>
<name>A0A1H2L8E6_9ACTN</name>
<evidence type="ECO:0000313" key="1">
    <source>
        <dbReference type="EMBL" id="SDU77072.1"/>
    </source>
</evidence>
<reference evidence="2" key="1">
    <citation type="submission" date="2016-10" db="EMBL/GenBank/DDBJ databases">
        <authorList>
            <person name="Varghese N."/>
            <person name="Submissions S."/>
        </authorList>
    </citation>
    <scope>NUCLEOTIDE SEQUENCE [LARGE SCALE GENOMIC DNA]</scope>
    <source>
        <strain evidence="2">DSM 45079</strain>
    </source>
</reference>
<dbReference type="EMBL" id="LT629791">
    <property type="protein sequence ID" value="SDU77072.1"/>
    <property type="molecule type" value="Genomic_DNA"/>
</dbReference>
<gene>
    <name evidence="1" type="ORF">SAMN04488563_5410</name>
</gene>
<sequence>MTLGAFILPSSRSGSVLHHVFVIGGGELVTDRPLACSTRIPDGADAALHDLGSARLDEWTEAADGWRCTVQSLA</sequence>
<keyword evidence="2" id="KW-1185">Reference proteome</keyword>